<reference evidence="9 10" key="1">
    <citation type="journal article" date="2019" name="Int. J. Syst. Evol. Microbiol.">
        <title>The Global Catalogue of Microorganisms (GCM) 10K type strain sequencing project: providing services to taxonomists for standard genome sequencing and annotation.</title>
        <authorList>
            <consortium name="The Broad Institute Genomics Platform"/>
            <consortium name="The Broad Institute Genome Sequencing Center for Infectious Disease"/>
            <person name="Wu L."/>
            <person name="Ma J."/>
        </authorList>
    </citation>
    <scope>NUCLEOTIDE SEQUENCE [LARGE SCALE GENOMIC DNA]</scope>
    <source>
        <strain evidence="9 10">JCM 14917</strain>
    </source>
</reference>
<accession>A0ABN3ASG7</accession>
<dbReference type="Proteomes" id="UP001500974">
    <property type="component" value="Unassembled WGS sequence"/>
</dbReference>
<comment type="caution">
    <text evidence="9">The sequence shown here is derived from an EMBL/GenBank/DDBJ whole genome shotgun (WGS) entry which is preliminary data.</text>
</comment>
<keyword evidence="10" id="KW-1185">Reference proteome</keyword>
<keyword evidence="2 7" id="KW-0132">Cell division</keyword>
<name>A0ABN3ASG7_9MICC</name>
<evidence type="ECO:0000256" key="6">
    <source>
        <dbReference type="ARBA" id="ARBA00023306"/>
    </source>
</evidence>
<feature type="region of interest" description="Disordered" evidence="8">
    <location>
        <begin position="1"/>
        <end position="23"/>
    </location>
</feature>
<proteinExistence type="inferred from homology"/>
<evidence type="ECO:0000256" key="1">
    <source>
        <dbReference type="ARBA" id="ARBA00022475"/>
    </source>
</evidence>
<comment type="function">
    <text evidence="7">Involved in cell division.</text>
</comment>
<keyword evidence="5 7" id="KW-0472">Membrane</keyword>
<feature type="compositionally biased region" description="Basic and acidic residues" evidence="8">
    <location>
        <begin position="9"/>
        <end position="19"/>
    </location>
</feature>
<evidence type="ECO:0000313" key="9">
    <source>
        <dbReference type="EMBL" id="GAA2174218.1"/>
    </source>
</evidence>
<feature type="transmembrane region" description="Helical" evidence="7">
    <location>
        <begin position="60"/>
        <end position="78"/>
    </location>
</feature>
<dbReference type="RefSeq" id="WP_056545619.1">
    <property type="nucleotide sequence ID" value="NZ_BAAAON010000001.1"/>
</dbReference>
<evidence type="ECO:0000313" key="10">
    <source>
        <dbReference type="Proteomes" id="UP001500974"/>
    </source>
</evidence>
<comment type="similarity">
    <text evidence="7">Belongs to the CrgA family.</text>
</comment>
<dbReference type="HAMAP" id="MF_00631">
    <property type="entry name" value="CrgA"/>
    <property type="match status" value="1"/>
</dbReference>
<evidence type="ECO:0000256" key="4">
    <source>
        <dbReference type="ARBA" id="ARBA00022989"/>
    </source>
</evidence>
<comment type="subcellular location">
    <subcellularLocation>
        <location evidence="7">Cell membrane</location>
        <topology evidence="7">Multi-pass membrane protein</topology>
    </subcellularLocation>
</comment>
<evidence type="ECO:0000256" key="3">
    <source>
        <dbReference type="ARBA" id="ARBA00022692"/>
    </source>
</evidence>
<sequence>MPESKSRKKQVEPKTRAAAEPKPNPVWYKPVMFGLMVLGLLWILVYYISEGRFPIPGIDSWNILIGFGVAIAGFLMTTRWR</sequence>
<organism evidence="9 10">
    <name type="scientific">Arthrobacter parietis</name>
    <dbReference type="NCBI Taxonomy" id="271434"/>
    <lineage>
        <taxon>Bacteria</taxon>
        <taxon>Bacillati</taxon>
        <taxon>Actinomycetota</taxon>
        <taxon>Actinomycetes</taxon>
        <taxon>Micrococcales</taxon>
        <taxon>Micrococcaceae</taxon>
        <taxon>Arthrobacter</taxon>
    </lineage>
</organism>
<evidence type="ECO:0000256" key="5">
    <source>
        <dbReference type="ARBA" id="ARBA00023136"/>
    </source>
</evidence>
<dbReference type="Pfam" id="PF06781">
    <property type="entry name" value="CrgA"/>
    <property type="match status" value="1"/>
</dbReference>
<keyword evidence="6 7" id="KW-0131">Cell cycle</keyword>
<evidence type="ECO:0000256" key="8">
    <source>
        <dbReference type="SAM" id="MobiDB-lite"/>
    </source>
</evidence>
<dbReference type="EMBL" id="BAAAON010000001">
    <property type="protein sequence ID" value="GAA2174218.1"/>
    <property type="molecule type" value="Genomic_DNA"/>
</dbReference>
<protein>
    <recommendedName>
        <fullName evidence="7">Cell division protein CrgA</fullName>
    </recommendedName>
</protein>
<keyword evidence="1 7" id="KW-1003">Cell membrane</keyword>
<keyword evidence="3 7" id="KW-0812">Transmembrane</keyword>
<gene>
    <name evidence="7" type="primary">crgA</name>
    <name evidence="9" type="ORF">GCM10009784_11620</name>
</gene>
<evidence type="ECO:0000256" key="2">
    <source>
        <dbReference type="ARBA" id="ARBA00022618"/>
    </source>
</evidence>
<feature type="transmembrane region" description="Helical" evidence="7">
    <location>
        <begin position="26"/>
        <end position="48"/>
    </location>
</feature>
<dbReference type="InterPro" id="IPR009619">
    <property type="entry name" value="CrgA"/>
</dbReference>
<keyword evidence="4 7" id="KW-1133">Transmembrane helix</keyword>
<evidence type="ECO:0000256" key="7">
    <source>
        <dbReference type="HAMAP-Rule" id="MF_00631"/>
    </source>
</evidence>